<keyword evidence="1" id="KW-0812">Transmembrane</keyword>
<accession>A0A068T3S4</accession>
<proteinExistence type="predicted"/>
<keyword evidence="1" id="KW-0472">Membrane</keyword>
<evidence type="ECO:0000256" key="1">
    <source>
        <dbReference type="SAM" id="Phobius"/>
    </source>
</evidence>
<gene>
    <name evidence="2" type="ORF">RG1141_CH07720</name>
</gene>
<dbReference type="KEGG" id="ngl:RG1141_CH07720"/>
<organism evidence="2 3">
    <name type="scientific">Neorhizobium galegae bv. officinalis bv. officinalis str. HAMBI 1141</name>
    <dbReference type="NCBI Taxonomy" id="1028801"/>
    <lineage>
        <taxon>Bacteria</taxon>
        <taxon>Pseudomonadati</taxon>
        <taxon>Pseudomonadota</taxon>
        <taxon>Alphaproteobacteria</taxon>
        <taxon>Hyphomicrobiales</taxon>
        <taxon>Rhizobiaceae</taxon>
        <taxon>Rhizobium/Agrobacterium group</taxon>
        <taxon>Neorhizobium</taxon>
    </lineage>
</organism>
<dbReference type="EMBL" id="HG938355">
    <property type="protein sequence ID" value="CDN53132.1"/>
    <property type="molecule type" value="Genomic_DNA"/>
</dbReference>
<sequence length="41" mass="4723">MTREQLILLLMPAVGLALVVAFVFWQSWRDGVLPNQKPKKK</sequence>
<dbReference type="AlphaFoldDB" id="A0A068T3S4"/>
<reference evidence="3" key="1">
    <citation type="journal article" date="2014" name="BMC Genomics">
        <title>Genome sequencing of two Neorhizobium galegae strains reveals a noeT gene responsible for the unusual acetylation of the nodulation factors.</title>
        <authorList>
            <person name="Osterman J."/>
            <person name="Marsh J."/>
            <person name="Laine P.K."/>
            <person name="Zeng Z."/>
            <person name="Alatalo E."/>
            <person name="Sullivan J.T."/>
            <person name="Young J.P."/>
            <person name="Thomas-Oates J."/>
            <person name="Paulin L."/>
            <person name="Lindstrom K."/>
        </authorList>
    </citation>
    <scope>NUCLEOTIDE SEQUENCE [LARGE SCALE GENOMIC DNA]</scope>
    <source>
        <strain evidence="3">HAMBI 1141</strain>
    </source>
</reference>
<evidence type="ECO:0000313" key="3">
    <source>
        <dbReference type="Proteomes" id="UP000028186"/>
    </source>
</evidence>
<feature type="transmembrane region" description="Helical" evidence="1">
    <location>
        <begin position="7"/>
        <end position="28"/>
    </location>
</feature>
<evidence type="ECO:0000313" key="2">
    <source>
        <dbReference type="EMBL" id="CDN53132.1"/>
    </source>
</evidence>
<protein>
    <recommendedName>
        <fullName evidence="4">Transmembrane protein</fullName>
    </recommendedName>
</protein>
<dbReference type="RefSeq" id="WP_275452107.1">
    <property type="nucleotide sequence ID" value="NZ_HG938355.1"/>
</dbReference>
<name>A0A068T3S4_NEOGA</name>
<evidence type="ECO:0008006" key="4">
    <source>
        <dbReference type="Google" id="ProtNLM"/>
    </source>
</evidence>
<keyword evidence="1" id="KW-1133">Transmembrane helix</keyword>
<dbReference type="Proteomes" id="UP000028186">
    <property type="component" value="Chromosome I"/>
</dbReference>
<dbReference type="HOGENOM" id="CLU_3273345_0_0_5"/>
<dbReference type="PATRIC" id="fig|1028801.3.peg.786"/>